<keyword evidence="3" id="KW-1185">Reference proteome</keyword>
<organism evidence="2 3">
    <name type="scientific">Colletotrichum sojae</name>
    <dbReference type="NCBI Taxonomy" id="2175907"/>
    <lineage>
        <taxon>Eukaryota</taxon>
        <taxon>Fungi</taxon>
        <taxon>Dikarya</taxon>
        <taxon>Ascomycota</taxon>
        <taxon>Pezizomycotina</taxon>
        <taxon>Sordariomycetes</taxon>
        <taxon>Hypocreomycetidae</taxon>
        <taxon>Glomerellales</taxon>
        <taxon>Glomerellaceae</taxon>
        <taxon>Colletotrichum</taxon>
        <taxon>Colletotrichum orchidearum species complex</taxon>
    </lineage>
</organism>
<proteinExistence type="predicted"/>
<gene>
    <name evidence="2" type="ORF">CSOJ01_08795</name>
</gene>
<sequence>MGIQADRLARRPAHSQARRTHKLRDQILQKRWKLKGRVNCLNVFPAEFVYRILEFVDDREPDSPFPSQDILAVCETSRDLCVLSRPLIYRHYDMGDPFTEERPFDRLALFARTFDESPHLVHLVKSMTVEWRFVDNAEIINDDLAGISYRRAMDKSYDQTVLWEMDVPSFTVLGAHFRYLVQRILRRTWDLRSVKFNITSPMPEVPDDAYWNILDGLEPSMGSLSHVTYSQRDGVDTIVMWRLLHALGRVAPNISQLKLDAYYPATDIASAAADAARSPPLCFPALAHLDVGHSSLDVEPGFTKLLTGCRGLKSFRIGKGREVDKEKQRESLAAILGLLAPHKETLMALSLNLGRDRDGEAYLIQPALKPFNGLKALELIAHGEVMKEEAERLAGNYWARRQRYSL</sequence>
<feature type="compositionally biased region" description="Basic residues" evidence="1">
    <location>
        <begin position="10"/>
        <end position="20"/>
    </location>
</feature>
<dbReference type="AlphaFoldDB" id="A0A8H6J5K2"/>
<feature type="region of interest" description="Disordered" evidence="1">
    <location>
        <begin position="1"/>
        <end position="20"/>
    </location>
</feature>
<reference evidence="2 3" key="1">
    <citation type="journal article" date="2020" name="Phytopathology">
        <title>Genome Sequence Resources of Colletotrichum truncatum, C. plurivorum, C. musicola, and C. sojae: Four Species Pathogenic to Soybean (Glycine max).</title>
        <authorList>
            <person name="Rogerio F."/>
            <person name="Boufleur T.R."/>
            <person name="Ciampi-Guillardi M."/>
            <person name="Sukno S.A."/>
            <person name="Thon M.R."/>
            <person name="Massola Junior N.S."/>
            <person name="Baroncelli R."/>
        </authorList>
    </citation>
    <scope>NUCLEOTIDE SEQUENCE [LARGE SCALE GENOMIC DNA]</scope>
    <source>
        <strain evidence="2 3">LFN0009</strain>
    </source>
</reference>
<comment type="caution">
    <text evidence="2">The sequence shown here is derived from an EMBL/GenBank/DDBJ whole genome shotgun (WGS) entry which is preliminary data.</text>
</comment>
<dbReference type="Proteomes" id="UP000652219">
    <property type="component" value="Unassembled WGS sequence"/>
</dbReference>
<evidence type="ECO:0000313" key="3">
    <source>
        <dbReference type="Proteomes" id="UP000652219"/>
    </source>
</evidence>
<dbReference type="EMBL" id="WIGN01000157">
    <property type="protein sequence ID" value="KAF6806513.1"/>
    <property type="molecule type" value="Genomic_DNA"/>
</dbReference>
<protein>
    <submittedName>
        <fullName evidence="2">Uncharacterized protein</fullName>
    </submittedName>
</protein>
<name>A0A8H6J5K2_9PEZI</name>
<evidence type="ECO:0000256" key="1">
    <source>
        <dbReference type="SAM" id="MobiDB-lite"/>
    </source>
</evidence>
<evidence type="ECO:0000313" key="2">
    <source>
        <dbReference type="EMBL" id="KAF6806513.1"/>
    </source>
</evidence>
<accession>A0A8H6J5K2</accession>